<dbReference type="Proteomes" id="UP000238007">
    <property type="component" value="Unassembled WGS sequence"/>
</dbReference>
<evidence type="ECO:0000256" key="1">
    <source>
        <dbReference type="SAM" id="Phobius"/>
    </source>
</evidence>
<evidence type="ECO:0000313" key="4">
    <source>
        <dbReference type="Proteomes" id="UP000238007"/>
    </source>
</evidence>
<feature type="transmembrane region" description="Helical" evidence="1">
    <location>
        <begin position="12"/>
        <end position="30"/>
    </location>
</feature>
<sequence length="297" mass="31877">MVTVLTRTEPDARPLVGVALVTLAVLFFALGDVLTKGLTARYPIPMIVAVRYLASLILLAVFVWPRMRSRLWKTERTGLVLLRGCTLALASLTMGLALRLMPVGETIAIMYVSPFAVMAIAVPLLGEKVTPVGWFFAILGFCGVLLIMRPGGGLDPVGVLWALLNAACATAYHLLTRVLSRTETSIALIFHVTLVGAIFFSVLALPTLNDPLPSLPDFGAMVLLGVFATSGHFLFAVAYRHAPASLIAPVNYLHLVWAALLGWLVFGDLPDGISMIGIAMIILAGVCLALQSHLQRH</sequence>
<dbReference type="PANTHER" id="PTHR22911">
    <property type="entry name" value="ACYL-MALONYL CONDENSING ENZYME-RELATED"/>
    <property type="match status" value="1"/>
</dbReference>
<feature type="transmembrane region" description="Helical" evidence="1">
    <location>
        <begin position="77"/>
        <end position="101"/>
    </location>
</feature>
<dbReference type="AlphaFoldDB" id="A0A2T0VV28"/>
<evidence type="ECO:0000313" key="3">
    <source>
        <dbReference type="EMBL" id="PRY75213.1"/>
    </source>
</evidence>
<feature type="transmembrane region" description="Helical" evidence="1">
    <location>
        <begin position="187"/>
        <end position="206"/>
    </location>
</feature>
<keyword evidence="1" id="KW-1133">Transmembrane helix</keyword>
<dbReference type="GO" id="GO:0016020">
    <property type="term" value="C:membrane"/>
    <property type="evidence" value="ECO:0007669"/>
    <property type="project" value="InterPro"/>
</dbReference>
<organism evidence="3 4">
    <name type="scientific">Yoonia maritima</name>
    <dbReference type="NCBI Taxonomy" id="1435347"/>
    <lineage>
        <taxon>Bacteria</taxon>
        <taxon>Pseudomonadati</taxon>
        <taxon>Pseudomonadota</taxon>
        <taxon>Alphaproteobacteria</taxon>
        <taxon>Rhodobacterales</taxon>
        <taxon>Paracoccaceae</taxon>
        <taxon>Yoonia</taxon>
    </lineage>
</organism>
<dbReference type="InterPro" id="IPR000620">
    <property type="entry name" value="EamA_dom"/>
</dbReference>
<feature type="transmembrane region" description="Helical" evidence="1">
    <location>
        <begin position="218"/>
        <end position="239"/>
    </location>
</feature>
<feature type="transmembrane region" description="Helical" evidence="1">
    <location>
        <begin position="132"/>
        <end position="151"/>
    </location>
</feature>
<dbReference type="RefSeq" id="WP_207766603.1">
    <property type="nucleotide sequence ID" value="NZ_PVTP01000013.1"/>
</dbReference>
<keyword evidence="1" id="KW-0472">Membrane</keyword>
<feature type="transmembrane region" description="Helical" evidence="1">
    <location>
        <begin position="42"/>
        <end position="65"/>
    </location>
</feature>
<comment type="caution">
    <text evidence="3">The sequence shown here is derived from an EMBL/GenBank/DDBJ whole genome shotgun (WGS) entry which is preliminary data.</text>
</comment>
<reference evidence="3 4" key="1">
    <citation type="submission" date="2018-03" db="EMBL/GenBank/DDBJ databases">
        <title>Genomic Encyclopedia of Archaeal and Bacterial Type Strains, Phase II (KMG-II): from individual species to whole genera.</title>
        <authorList>
            <person name="Goeker M."/>
        </authorList>
    </citation>
    <scope>NUCLEOTIDE SEQUENCE [LARGE SCALE GENOMIC DNA]</scope>
    <source>
        <strain evidence="3 4">DSM 101533</strain>
    </source>
</reference>
<dbReference type="Gene3D" id="1.10.3730.20">
    <property type="match status" value="1"/>
</dbReference>
<dbReference type="Pfam" id="PF00892">
    <property type="entry name" value="EamA"/>
    <property type="match status" value="2"/>
</dbReference>
<feature type="transmembrane region" description="Helical" evidence="1">
    <location>
        <begin position="157"/>
        <end position="175"/>
    </location>
</feature>
<gene>
    <name evidence="3" type="ORF">CLV80_11323</name>
</gene>
<feature type="domain" description="EamA" evidence="2">
    <location>
        <begin position="158"/>
        <end position="285"/>
    </location>
</feature>
<keyword evidence="4" id="KW-1185">Reference proteome</keyword>
<accession>A0A2T0VV28</accession>
<evidence type="ECO:0000259" key="2">
    <source>
        <dbReference type="Pfam" id="PF00892"/>
    </source>
</evidence>
<dbReference type="SUPFAM" id="SSF103481">
    <property type="entry name" value="Multidrug resistance efflux transporter EmrE"/>
    <property type="match status" value="2"/>
</dbReference>
<keyword evidence="1" id="KW-0812">Transmembrane</keyword>
<name>A0A2T0VV28_9RHOB</name>
<protein>
    <submittedName>
        <fullName evidence="3">Threonine/homoserine efflux transporter RhtA</fullName>
    </submittedName>
</protein>
<dbReference type="PANTHER" id="PTHR22911:SF103">
    <property type="entry name" value="BLR2811 PROTEIN"/>
    <property type="match status" value="1"/>
</dbReference>
<dbReference type="InterPro" id="IPR037185">
    <property type="entry name" value="EmrE-like"/>
</dbReference>
<feature type="transmembrane region" description="Helical" evidence="1">
    <location>
        <begin position="246"/>
        <end position="266"/>
    </location>
</feature>
<feature type="transmembrane region" description="Helical" evidence="1">
    <location>
        <begin position="272"/>
        <end position="290"/>
    </location>
</feature>
<feature type="domain" description="EamA" evidence="2">
    <location>
        <begin position="16"/>
        <end position="148"/>
    </location>
</feature>
<proteinExistence type="predicted"/>
<dbReference type="EMBL" id="PVTP01000013">
    <property type="protein sequence ID" value="PRY75213.1"/>
    <property type="molecule type" value="Genomic_DNA"/>
</dbReference>
<feature type="transmembrane region" description="Helical" evidence="1">
    <location>
        <begin position="107"/>
        <end position="125"/>
    </location>
</feature>